<comment type="caution">
    <text evidence="1">The sequence shown here is derived from an EMBL/GenBank/DDBJ whole genome shotgun (WGS) entry which is preliminary data.</text>
</comment>
<sequence>MKARNANITLEIAGGTCKYENSLSLIKLGVSMKKMAPNACLKSDMPEDFKLNQLITHLSNMKHIFLVFLFLIIVACSSKPEDRDKQILDQTVEDLAIIEEEEDIQEILKGERIDGPANLRDKENGKIILSFDDNVLIETSPSQGDWLKIGFFVQIASDESPMIKLFPEDQLKAPDGSYIGRVKDTLEVWRIHENVGLIEGYTHIGNIKQNSIPETALENALKRSDFTKSSLDNYIESFGFIEYKLNQELNYRQLFIYESYVVDPSPRDRITLIFDDFDMLMGIFHSRELQLPEYETFKLIRGHSFTCIADLDKSETQRIIQERIKFYNSID</sequence>
<dbReference type="EMBL" id="JAKZGS010000003">
    <property type="protein sequence ID" value="MCH7397563.1"/>
    <property type="molecule type" value="Genomic_DNA"/>
</dbReference>
<evidence type="ECO:0000313" key="1">
    <source>
        <dbReference type="EMBL" id="MCH7397563.1"/>
    </source>
</evidence>
<gene>
    <name evidence="1" type="ORF">MM236_06165</name>
</gene>
<name>A0ABS9ULS2_9BACT</name>
<keyword evidence="2" id="KW-1185">Reference proteome</keyword>
<protein>
    <submittedName>
        <fullName evidence="1">Uncharacterized protein</fullName>
    </submittedName>
</protein>
<accession>A0ABS9ULS2</accession>
<organism evidence="1 2">
    <name type="scientific">Belliella calami</name>
    <dbReference type="NCBI Taxonomy" id="2923436"/>
    <lineage>
        <taxon>Bacteria</taxon>
        <taxon>Pseudomonadati</taxon>
        <taxon>Bacteroidota</taxon>
        <taxon>Cytophagia</taxon>
        <taxon>Cytophagales</taxon>
        <taxon>Cyclobacteriaceae</taxon>
        <taxon>Belliella</taxon>
    </lineage>
</organism>
<dbReference type="RefSeq" id="WP_241274069.1">
    <property type="nucleotide sequence ID" value="NZ_JAKZGS010000003.1"/>
</dbReference>
<evidence type="ECO:0000313" key="2">
    <source>
        <dbReference type="Proteomes" id="UP001165488"/>
    </source>
</evidence>
<dbReference type="Proteomes" id="UP001165488">
    <property type="component" value="Unassembled WGS sequence"/>
</dbReference>
<proteinExistence type="predicted"/>
<reference evidence="1" key="1">
    <citation type="submission" date="2022-03" db="EMBL/GenBank/DDBJ databases">
        <title>De novo assembled genomes of Belliella spp. (Cyclobacteriaceae) strains.</title>
        <authorList>
            <person name="Szabo A."/>
            <person name="Korponai K."/>
            <person name="Felfoldi T."/>
        </authorList>
    </citation>
    <scope>NUCLEOTIDE SEQUENCE</scope>
    <source>
        <strain evidence="1">DSM 107340</strain>
    </source>
</reference>